<gene>
    <name evidence="2" type="ORF">DPMN_116616</name>
</gene>
<proteinExistence type="predicted"/>
<dbReference type="AlphaFoldDB" id="A0A9D4KPA0"/>
<organism evidence="2 3">
    <name type="scientific">Dreissena polymorpha</name>
    <name type="common">Zebra mussel</name>
    <name type="synonym">Mytilus polymorpha</name>
    <dbReference type="NCBI Taxonomy" id="45954"/>
    <lineage>
        <taxon>Eukaryota</taxon>
        <taxon>Metazoa</taxon>
        <taxon>Spiralia</taxon>
        <taxon>Lophotrochozoa</taxon>
        <taxon>Mollusca</taxon>
        <taxon>Bivalvia</taxon>
        <taxon>Autobranchia</taxon>
        <taxon>Heteroconchia</taxon>
        <taxon>Euheterodonta</taxon>
        <taxon>Imparidentia</taxon>
        <taxon>Neoheterodontei</taxon>
        <taxon>Myida</taxon>
        <taxon>Dreissenoidea</taxon>
        <taxon>Dreissenidae</taxon>
        <taxon>Dreissena</taxon>
    </lineage>
</organism>
<reference evidence="2" key="2">
    <citation type="submission" date="2020-11" db="EMBL/GenBank/DDBJ databases">
        <authorList>
            <person name="McCartney M.A."/>
            <person name="Auch B."/>
            <person name="Kono T."/>
            <person name="Mallez S."/>
            <person name="Becker A."/>
            <person name="Gohl D.M."/>
            <person name="Silverstein K.A.T."/>
            <person name="Koren S."/>
            <person name="Bechman K.B."/>
            <person name="Herman A."/>
            <person name="Abrahante J.E."/>
            <person name="Garbe J."/>
        </authorList>
    </citation>
    <scope>NUCLEOTIDE SEQUENCE</scope>
    <source>
        <strain evidence="2">Duluth1</strain>
        <tissue evidence="2">Whole animal</tissue>
    </source>
</reference>
<sequence>MSGNEEADQLAEQGAKTEQPNTQVTYREKVTIIKAITRPQQEQDAYHLLNRAE</sequence>
<accession>A0A9D4KPA0</accession>
<evidence type="ECO:0000313" key="2">
    <source>
        <dbReference type="EMBL" id="KAH3843109.1"/>
    </source>
</evidence>
<comment type="caution">
    <text evidence="2">The sequence shown here is derived from an EMBL/GenBank/DDBJ whole genome shotgun (WGS) entry which is preliminary data.</text>
</comment>
<dbReference type="EMBL" id="JAIWYP010000004">
    <property type="protein sequence ID" value="KAH3843109.1"/>
    <property type="molecule type" value="Genomic_DNA"/>
</dbReference>
<evidence type="ECO:0000313" key="3">
    <source>
        <dbReference type="Proteomes" id="UP000828390"/>
    </source>
</evidence>
<protein>
    <submittedName>
        <fullName evidence="2">Uncharacterized protein</fullName>
    </submittedName>
</protein>
<name>A0A9D4KPA0_DREPO</name>
<dbReference type="Proteomes" id="UP000828390">
    <property type="component" value="Unassembled WGS sequence"/>
</dbReference>
<feature type="region of interest" description="Disordered" evidence="1">
    <location>
        <begin position="1"/>
        <end position="24"/>
    </location>
</feature>
<evidence type="ECO:0000256" key="1">
    <source>
        <dbReference type="SAM" id="MobiDB-lite"/>
    </source>
</evidence>
<reference evidence="2" key="1">
    <citation type="journal article" date="2019" name="bioRxiv">
        <title>The Genome of the Zebra Mussel, Dreissena polymorpha: A Resource for Invasive Species Research.</title>
        <authorList>
            <person name="McCartney M.A."/>
            <person name="Auch B."/>
            <person name="Kono T."/>
            <person name="Mallez S."/>
            <person name="Zhang Y."/>
            <person name="Obille A."/>
            <person name="Becker A."/>
            <person name="Abrahante J.E."/>
            <person name="Garbe J."/>
            <person name="Badalamenti J.P."/>
            <person name="Herman A."/>
            <person name="Mangelson H."/>
            <person name="Liachko I."/>
            <person name="Sullivan S."/>
            <person name="Sone E.D."/>
            <person name="Koren S."/>
            <person name="Silverstein K.A.T."/>
            <person name="Beckman K.B."/>
            <person name="Gohl D.M."/>
        </authorList>
    </citation>
    <scope>NUCLEOTIDE SEQUENCE</scope>
    <source>
        <strain evidence="2">Duluth1</strain>
        <tissue evidence="2">Whole animal</tissue>
    </source>
</reference>
<keyword evidence="3" id="KW-1185">Reference proteome</keyword>